<keyword evidence="3" id="KW-1185">Reference proteome</keyword>
<dbReference type="SUPFAM" id="SSF51430">
    <property type="entry name" value="NAD(P)-linked oxidoreductase"/>
    <property type="match status" value="1"/>
</dbReference>
<dbReference type="InterPro" id="IPR050791">
    <property type="entry name" value="Aldo-Keto_reductase"/>
</dbReference>
<dbReference type="Gene3D" id="3.20.20.100">
    <property type="entry name" value="NADP-dependent oxidoreductase domain"/>
    <property type="match status" value="1"/>
</dbReference>
<dbReference type="PANTHER" id="PTHR43625:SF40">
    <property type="entry name" value="ALDO-KETO REDUCTASE YAKC [NADP(+)]"/>
    <property type="match status" value="1"/>
</dbReference>
<dbReference type="EMBL" id="JALJOS010000009">
    <property type="protein sequence ID" value="KAK9834490.1"/>
    <property type="molecule type" value="Genomic_DNA"/>
</dbReference>
<evidence type="ECO:0000313" key="3">
    <source>
        <dbReference type="Proteomes" id="UP001438707"/>
    </source>
</evidence>
<sequence>MFLRASQAPLLLYASWDSKASRPPVAAMVVWASQNLVFMENVRSLAAAARGCTPGQLALALVHVQLEDVFSISGTSCIKYLKENVAAAHLKLTADEKKRLETNFDARHVARDWNFSAMTSFTHAGGKA</sequence>
<name>A0AAW1RLL2_9CHLO</name>
<protein>
    <submittedName>
        <fullName evidence="2">Uncharacterized protein</fullName>
    </submittedName>
</protein>
<accession>A0AAW1RLL2</accession>
<gene>
    <name evidence="2" type="ORF">WJX74_002833</name>
</gene>
<keyword evidence="1" id="KW-0560">Oxidoreductase</keyword>
<dbReference type="GO" id="GO:0016491">
    <property type="term" value="F:oxidoreductase activity"/>
    <property type="evidence" value="ECO:0007669"/>
    <property type="project" value="UniProtKB-KW"/>
</dbReference>
<dbReference type="InterPro" id="IPR036812">
    <property type="entry name" value="NAD(P)_OxRdtase_dom_sf"/>
</dbReference>
<dbReference type="PANTHER" id="PTHR43625">
    <property type="entry name" value="AFLATOXIN B1 ALDEHYDE REDUCTASE"/>
    <property type="match status" value="1"/>
</dbReference>
<evidence type="ECO:0000256" key="1">
    <source>
        <dbReference type="ARBA" id="ARBA00023002"/>
    </source>
</evidence>
<proteinExistence type="predicted"/>
<dbReference type="AlphaFoldDB" id="A0AAW1RLL2"/>
<dbReference type="GO" id="GO:0005737">
    <property type="term" value="C:cytoplasm"/>
    <property type="evidence" value="ECO:0007669"/>
    <property type="project" value="TreeGrafter"/>
</dbReference>
<organism evidence="2 3">
    <name type="scientific">Apatococcus lobatus</name>
    <dbReference type="NCBI Taxonomy" id="904363"/>
    <lineage>
        <taxon>Eukaryota</taxon>
        <taxon>Viridiplantae</taxon>
        <taxon>Chlorophyta</taxon>
        <taxon>core chlorophytes</taxon>
        <taxon>Trebouxiophyceae</taxon>
        <taxon>Chlorellales</taxon>
        <taxon>Chlorellaceae</taxon>
        <taxon>Apatococcus</taxon>
    </lineage>
</organism>
<evidence type="ECO:0000313" key="2">
    <source>
        <dbReference type="EMBL" id="KAK9834490.1"/>
    </source>
</evidence>
<comment type="caution">
    <text evidence="2">The sequence shown here is derived from an EMBL/GenBank/DDBJ whole genome shotgun (WGS) entry which is preliminary data.</text>
</comment>
<reference evidence="2 3" key="1">
    <citation type="journal article" date="2024" name="Nat. Commun.">
        <title>Phylogenomics reveals the evolutionary origins of lichenization in chlorophyte algae.</title>
        <authorList>
            <person name="Puginier C."/>
            <person name="Libourel C."/>
            <person name="Otte J."/>
            <person name="Skaloud P."/>
            <person name="Haon M."/>
            <person name="Grisel S."/>
            <person name="Petersen M."/>
            <person name="Berrin J.G."/>
            <person name="Delaux P.M."/>
            <person name="Dal Grande F."/>
            <person name="Keller J."/>
        </authorList>
    </citation>
    <scope>NUCLEOTIDE SEQUENCE [LARGE SCALE GENOMIC DNA]</scope>
    <source>
        <strain evidence="2 3">SAG 2145</strain>
    </source>
</reference>
<dbReference type="Proteomes" id="UP001438707">
    <property type="component" value="Unassembled WGS sequence"/>
</dbReference>